<name>A0ABU6YLV5_9FABA</name>
<feature type="region of interest" description="Disordered" evidence="2">
    <location>
        <begin position="80"/>
        <end position="102"/>
    </location>
</feature>
<protein>
    <recommendedName>
        <fullName evidence="3">CCHC-type domain-containing protein</fullName>
    </recommendedName>
</protein>
<reference evidence="4 5" key="1">
    <citation type="journal article" date="2023" name="Plants (Basel)">
        <title>Bridging the Gap: Combining Genomics and Transcriptomics Approaches to Understand Stylosanthes scabra, an Orphan Legume from the Brazilian Caatinga.</title>
        <authorList>
            <person name="Ferreira-Neto J.R.C."/>
            <person name="da Silva M.D."/>
            <person name="Binneck E."/>
            <person name="de Melo N.F."/>
            <person name="da Silva R.H."/>
            <person name="de Melo A.L.T.M."/>
            <person name="Pandolfi V."/>
            <person name="Bustamante F.O."/>
            <person name="Brasileiro-Vidal A.C."/>
            <person name="Benko-Iseppon A.M."/>
        </authorList>
    </citation>
    <scope>NUCLEOTIDE SEQUENCE [LARGE SCALE GENOMIC DNA]</scope>
    <source>
        <tissue evidence="4">Leaves</tissue>
    </source>
</reference>
<evidence type="ECO:0000313" key="5">
    <source>
        <dbReference type="Proteomes" id="UP001341840"/>
    </source>
</evidence>
<accession>A0ABU6YLV5</accession>
<dbReference type="EMBL" id="JASCZI010242270">
    <property type="protein sequence ID" value="MED6210416.1"/>
    <property type="molecule type" value="Genomic_DNA"/>
</dbReference>
<dbReference type="InterPro" id="IPR001878">
    <property type="entry name" value="Znf_CCHC"/>
</dbReference>
<evidence type="ECO:0000313" key="4">
    <source>
        <dbReference type="EMBL" id="MED6210416.1"/>
    </source>
</evidence>
<dbReference type="PROSITE" id="PS50158">
    <property type="entry name" value="ZF_CCHC"/>
    <property type="match status" value="1"/>
</dbReference>
<evidence type="ECO:0000259" key="3">
    <source>
        <dbReference type="PROSITE" id="PS50158"/>
    </source>
</evidence>
<proteinExistence type="predicted"/>
<feature type="domain" description="CCHC-type" evidence="3">
    <location>
        <begin position="51"/>
        <end position="66"/>
    </location>
</feature>
<dbReference type="Proteomes" id="UP001341840">
    <property type="component" value="Unassembled WGS sequence"/>
</dbReference>
<keyword evidence="1" id="KW-0863">Zinc-finger</keyword>
<sequence length="190" mass="21227">MIATLGCEDSDSFTIAMNAVFDVVERLRRRNIDGKRVSEDDVEANARKRCCTRCGYPGHMRRTCTSRPGETNVAQGDFSASARGNSSMPPIKISQPVSPISQASKQTREELGRTPMETLPFLRQCAAPPLPQSRGGANIFLGGQHRGIGVFWCFFPFPRHYEFNSNRLHCTQVNVGVFIFLPEKFTWVLA</sequence>
<evidence type="ECO:0000256" key="2">
    <source>
        <dbReference type="SAM" id="MobiDB-lite"/>
    </source>
</evidence>
<organism evidence="4 5">
    <name type="scientific">Stylosanthes scabra</name>
    <dbReference type="NCBI Taxonomy" id="79078"/>
    <lineage>
        <taxon>Eukaryota</taxon>
        <taxon>Viridiplantae</taxon>
        <taxon>Streptophyta</taxon>
        <taxon>Embryophyta</taxon>
        <taxon>Tracheophyta</taxon>
        <taxon>Spermatophyta</taxon>
        <taxon>Magnoliopsida</taxon>
        <taxon>eudicotyledons</taxon>
        <taxon>Gunneridae</taxon>
        <taxon>Pentapetalae</taxon>
        <taxon>rosids</taxon>
        <taxon>fabids</taxon>
        <taxon>Fabales</taxon>
        <taxon>Fabaceae</taxon>
        <taxon>Papilionoideae</taxon>
        <taxon>50 kb inversion clade</taxon>
        <taxon>dalbergioids sensu lato</taxon>
        <taxon>Dalbergieae</taxon>
        <taxon>Pterocarpus clade</taxon>
        <taxon>Stylosanthes</taxon>
    </lineage>
</organism>
<evidence type="ECO:0000256" key="1">
    <source>
        <dbReference type="PROSITE-ProRule" id="PRU00047"/>
    </source>
</evidence>
<keyword evidence="5" id="KW-1185">Reference proteome</keyword>
<keyword evidence="1" id="KW-0862">Zinc</keyword>
<keyword evidence="1" id="KW-0479">Metal-binding</keyword>
<comment type="caution">
    <text evidence="4">The sequence shown here is derived from an EMBL/GenBank/DDBJ whole genome shotgun (WGS) entry which is preliminary data.</text>
</comment>
<gene>
    <name evidence="4" type="ORF">PIB30_063894</name>
</gene>